<reference evidence="7" key="1">
    <citation type="journal article" date="2021" name="PeerJ">
        <title>Extensive microbial diversity within the chicken gut microbiome revealed by metagenomics and culture.</title>
        <authorList>
            <person name="Gilroy R."/>
            <person name="Ravi A."/>
            <person name="Getino M."/>
            <person name="Pursley I."/>
            <person name="Horton D.L."/>
            <person name="Alikhan N.F."/>
            <person name="Baker D."/>
            <person name="Gharbi K."/>
            <person name="Hall N."/>
            <person name="Watson M."/>
            <person name="Adriaenssens E.M."/>
            <person name="Foster-Nyarko E."/>
            <person name="Jarju S."/>
            <person name="Secka A."/>
            <person name="Antonio M."/>
            <person name="Oren A."/>
            <person name="Chaudhuri R.R."/>
            <person name="La Ragione R."/>
            <person name="Hildebrand F."/>
            <person name="Pallen M.J."/>
        </authorList>
    </citation>
    <scope>NUCLEOTIDE SEQUENCE</scope>
    <source>
        <strain evidence="7">ChiGjej1B1-98</strain>
    </source>
</reference>
<dbReference type="SUPFAM" id="SSF53613">
    <property type="entry name" value="Ribokinase-like"/>
    <property type="match status" value="1"/>
</dbReference>
<dbReference type="InterPro" id="IPR002173">
    <property type="entry name" value="Carboh/pur_kinase_PfkB_CS"/>
</dbReference>
<evidence type="ECO:0000256" key="1">
    <source>
        <dbReference type="ARBA" id="ARBA00010688"/>
    </source>
</evidence>
<comment type="similarity">
    <text evidence="1">Belongs to the carbohydrate kinase PfkB family.</text>
</comment>
<dbReference type="Proteomes" id="UP000824005">
    <property type="component" value="Unassembled WGS sequence"/>
</dbReference>
<feature type="domain" description="Carbohydrate kinase PfkB" evidence="6">
    <location>
        <begin position="17"/>
        <end position="278"/>
    </location>
</feature>
<dbReference type="InterPro" id="IPR050306">
    <property type="entry name" value="PfkB_Carbo_kinase"/>
</dbReference>
<dbReference type="PANTHER" id="PTHR43085">
    <property type="entry name" value="HEXOKINASE FAMILY MEMBER"/>
    <property type="match status" value="1"/>
</dbReference>
<dbReference type="Gene3D" id="3.40.1190.20">
    <property type="match status" value="1"/>
</dbReference>
<keyword evidence="5" id="KW-0067">ATP-binding</keyword>
<gene>
    <name evidence="7" type="ORF">H9830_07490</name>
</gene>
<evidence type="ECO:0000256" key="4">
    <source>
        <dbReference type="ARBA" id="ARBA00022777"/>
    </source>
</evidence>
<comment type="caution">
    <text evidence="7">The sequence shown here is derived from an EMBL/GenBank/DDBJ whole genome shotgun (WGS) entry which is preliminary data.</text>
</comment>
<sequence length="283" mass="29142">MTPRVAVIGDALIDVIDDRHVPGGAALNVAVGLAKLGLSVDLISMLADDAPGAVLRAYAEGHGVRVHATRAPFGTATATATLRADSMDYVFNEAGRKRFVAVNDAQQVVLAADCVVASCVALENARQCQEIESALAPSRPFVLDANPRDGYLWSPDAVSAFGEGLLRLAPEASLLKLSDEDAQLLYDTDPETAAAGMLESGLAAALITEGPRGAKIVTANGTVSRPIAHLNGDIVDTIGAGDATTAAMTAAMLQGEDWGTALERAMLLAAATCRGVGGELRLP</sequence>
<organism evidence="7 8">
    <name type="scientific">Candidatus Agrococcus pullicola</name>
    <dbReference type="NCBI Taxonomy" id="2838429"/>
    <lineage>
        <taxon>Bacteria</taxon>
        <taxon>Bacillati</taxon>
        <taxon>Actinomycetota</taxon>
        <taxon>Actinomycetes</taxon>
        <taxon>Micrococcales</taxon>
        <taxon>Microbacteriaceae</taxon>
        <taxon>Agrococcus</taxon>
    </lineage>
</organism>
<dbReference type="Pfam" id="PF00294">
    <property type="entry name" value="PfkB"/>
    <property type="match status" value="1"/>
</dbReference>
<accession>A0A9D1YUL0</accession>
<evidence type="ECO:0000256" key="2">
    <source>
        <dbReference type="ARBA" id="ARBA00022679"/>
    </source>
</evidence>
<keyword evidence="3" id="KW-0547">Nucleotide-binding</keyword>
<evidence type="ECO:0000259" key="6">
    <source>
        <dbReference type="Pfam" id="PF00294"/>
    </source>
</evidence>
<evidence type="ECO:0000256" key="3">
    <source>
        <dbReference type="ARBA" id="ARBA00022741"/>
    </source>
</evidence>
<dbReference type="GO" id="GO:0016301">
    <property type="term" value="F:kinase activity"/>
    <property type="evidence" value="ECO:0007669"/>
    <property type="project" value="UniProtKB-KW"/>
</dbReference>
<dbReference type="InterPro" id="IPR029056">
    <property type="entry name" value="Ribokinase-like"/>
</dbReference>
<evidence type="ECO:0000313" key="8">
    <source>
        <dbReference type="Proteomes" id="UP000824005"/>
    </source>
</evidence>
<dbReference type="InterPro" id="IPR011611">
    <property type="entry name" value="PfkB_dom"/>
</dbReference>
<evidence type="ECO:0000313" key="7">
    <source>
        <dbReference type="EMBL" id="HIY66104.1"/>
    </source>
</evidence>
<evidence type="ECO:0000256" key="5">
    <source>
        <dbReference type="ARBA" id="ARBA00022840"/>
    </source>
</evidence>
<keyword evidence="4" id="KW-0418">Kinase</keyword>
<dbReference type="PANTHER" id="PTHR43085:SF1">
    <property type="entry name" value="PSEUDOURIDINE KINASE-RELATED"/>
    <property type="match status" value="1"/>
</dbReference>
<keyword evidence="2" id="KW-0808">Transferase</keyword>
<name>A0A9D1YUL0_9MICO</name>
<protein>
    <recommendedName>
        <fullName evidence="6">Carbohydrate kinase PfkB domain-containing protein</fullName>
    </recommendedName>
</protein>
<dbReference type="AlphaFoldDB" id="A0A9D1YUL0"/>
<dbReference type="EMBL" id="DXDC01000220">
    <property type="protein sequence ID" value="HIY66104.1"/>
    <property type="molecule type" value="Genomic_DNA"/>
</dbReference>
<dbReference type="PROSITE" id="PS00584">
    <property type="entry name" value="PFKB_KINASES_2"/>
    <property type="match status" value="1"/>
</dbReference>
<reference evidence="7" key="2">
    <citation type="submission" date="2021-04" db="EMBL/GenBank/DDBJ databases">
        <authorList>
            <person name="Gilroy R."/>
        </authorList>
    </citation>
    <scope>NUCLEOTIDE SEQUENCE</scope>
    <source>
        <strain evidence="7">ChiGjej1B1-98</strain>
    </source>
</reference>
<dbReference type="GO" id="GO:0005524">
    <property type="term" value="F:ATP binding"/>
    <property type="evidence" value="ECO:0007669"/>
    <property type="project" value="UniProtKB-KW"/>
</dbReference>
<proteinExistence type="inferred from homology"/>